<dbReference type="Proteomes" id="UP000222542">
    <property type="component" value="Unassembled WGS sequence"/>
</dbReference>
<dbReference type="GO" id="GO:0006270">
    <property type="term" value="P:DNA replication initiation"/>
    <property type="evidence" value="ECO:0000318"/>
    <property type="project" value="GO_Central"/>
</dbReference>
<proteinExistence type="predicted"/>
<protein>
    <submittedName>
        <fullName evidence="2">Uncharacterized protein</fullName>
    </submittedName>
</protein>
<dbReference type="GO" id="GO:0033314">
    <property type="term" value="P:mitotic DNA replication checkpoint signaling"/>
    <property type="evidence" value="ECO:0000318"/>
    <property type="project" value="GO_Central"/>
</dbReference>
<name>A0A2G2Y8D1_CAPAN</name>
<dbReference type="PANTHER" id="PTHR10763">
    <property type="entry name" value="CELL DIVISION CONTROL PROTEIN 6-RELATED"/>
    <property type="match status" value="1"/>
</dbReference>
<sequence length="248" mass="28722">MVPSDCTKFLNITLACCGSIEQYSFLILNFDPTVNCARYCNGFPDMEQLNVVKEALHMSRAPSNLLCREIENNRILEFCKQFVNKRRKEVWIYVAAKGQESLCQWRRLTKSWLIWKKSLASRLQTFCPSTVILCQTHLTFLARLIFADELDYLFAKDKVVLHKLFMLTTLPFSRFILIGYCKSETVDPSMKMENILSGSEGSAEISQTRSPLKERKSNESVDLRPSTMSTKIFILEEQSVESYENCYR</sequence>
<evidence type="ECO:0000313" key="3">
    <source>
        <dbReference type="Proteomes" id="UP000222542"/>
    </source>
</evidence>
<reference evidence="2 3" key="1">
    <citation type="journal article" date="2014" name="Nat. Genet.">
        <title>Genome sequence of the hot pepper provides insights into the evolution of pungency in Capsicum species.</title>
        <authorList>
            <person name="Kim S."/>
            <person name="Park M."/>
            <person name="Yeom S.I."/>
            <person name="Kim Y.M."/>
            <person name="Lee J.M."/>
            <person name="Lee H.A."/>
            <person name="Seo E."/>
            <person name="Choi J."/>
            <person name="Cheong K."/>
            <person name="Kim K.T."/>
            <person name="Jung K."/>
            <person name="Lee G.W."/>
            <person name="Oh S.K."/>
            <person name="Bae C."/>
            <person name="Kim S.B."/>
            <person name="Lee H.Y."/>
            <person name="Kim S.Y."/>
            <person name="Kim M.S."/>
            <person name="Kang B.C."/>
            <person name="Jo Y.D."/>
            <person name="Yang H.B."/>
            <person name="Jeong H.J."/>
            <person name="Kang W.H."/>
            <person name="Kwon J.K."/>
            <person name="Shin C."/>
            <person name="Lim J.Y."/>
            <person name="Park J.H."/>
            <person name="Huh J.H."/>
            <person name="Kim J.S."/>
            <person name="Kim B.D."/>
            <person name="Cohen O."/>
            <person name="Paran I."/>
            <person name="Suh M.C."/>
            <person name="Lee S.B."/>
            <person name="Kim Y.K."/>
            <person name="Shin Y."/>
            <person name="Noh S.J."/>
            <person name="Park J."/>
            <person name="Seo Y.S."/>
            <person name="Kwon S.Y."/>
            <person name="Kim H.A."/>
            <person name="Park J.M."/>
            <person name="Kim H.J."/>
            <person name="Choi S.B."/>
            <person name="Bosland P.W."/>
            <person name="Reeves G."/>
            <person name="Jo S.H."/>
            <person name="Lee B.W."/>
            <person name="Cho H.T."/>
            <person name="Choi H.S."/>
            <person name="Lee M.S."/>
            <person name="Yu Y."/>
            <person name="Do Choi Y."/>
            <person name="Park B.S."/>
            <person name="van Deynze A."/>
            <person name="Ashrafi H."/>
            <person name="Hill T."/>
            <person name="Kim W.T."/>
            <person name="Pai H.S."/>
            <person name="Ahn H.K."/>
            <person name="Yeam I."/>
            <person name="Giovannoni J.J."/>
            <person name="Rose J.K."/>
            <person name="Sorensen I."/>
            <person name="Lee S.J."/>
            <person name="Kim R.W."/>
            <person name="Choi I.Y."/>
            <person name="Choi B.S."/>
            <person name="Lim J.S."/>
            <person name="Lee Y.H."/>
            <person name="Choi D."/>
        </authorList>
    </citation>
    <scope>NUCLEOTIDE SEQUENCE [LARGE SCALE GENOMIC DNA]</scope>
    <source>
        <strain evidence="3">cv. CM334</strain>
    </source>
</reference>
<evidence type="ECO:0000313" key="2">
    <source>
        <dbReference type="EMBL" id="PHT65811.1"/>
    </source>
</evidence>
<accession>A0A2G2Y8D1</accession>
<feature type="compositionally biased region" description="Basic and acidic residues" evidence="1">
    <location>
        <begin position="211"/>
        <end position="221"/>
    </location>
</feature>
<organism evidence="2 3">
    <name type="scientific">Capsicum annuum</name>
    <name type="common">Capsicum pepper</name>
    <dbReference type="NCBI Taxonomy" id="4072"/>
    <lineage>
        <taxon>Eukaryota</taxon>
        <taxon>Viridiplantae</taxon>
        <taxon>Streptophyta</taxon>
        <taxon>Embryophyta</taxon>
        <taxon>Tracheophyta</taxon>
        <taxon>Spermatophyta</taxon>
        <taxon>Magnoliopsida</taxon>
        <taxon>eudicotyledons</taxon>
        <taxon>Gunneridae</taxon>
        <taxon>Pentapetalae</taxon>
        <taxon>asterids</taxon>
        <taxon>lamiids</taxon>
        <taxon>Solanales</taxon>
        <taxon>Solanaceae</taxon>
        <taxon>Solanoideae</taxon>
        <taxon>Capsiceae</taxon>
        <taxon>Capsicum</taxon>
    </lineage>
</organism>
<dbReference type="STRING" id="4072.A0A2G2Y8D1"/>
<dbReference type="Gramene" id="PHT65811">
    <property type="protein sequence ID" value="PHT65811"/>
    <property type="gene ID" value="T459_30236"/>
</dbReference>
<dbReference type="EMBL" id="AYRZ02000012">
    <property type="protein sequence ID" value="PHT65811.1"/>
    <property type="molecule type" value="Genomic_DNA"/>
</dbReference>
<reference evidence="2 3" key="2">
    <citation type="journal article" date="2017" name="Genome Biol.">
        <title>New reference genome sequences of hot pepper reveal the massive evolution of plant disease-resistance genes by retroduplication.</title>
        <authorList>
            <person name="Kim S."/>
            <person name="Park J."/>
            <person name="Yeom S.I."/>
            <person name="Kim Y.M."/>
            <person name="Seo E."/>
            <person name="Kim K.T."/>
            <person name="Kim M.S."/>
            <person name="Lee J.M."/>
            <person name="Cheong K."/>
            <person name="Shin H.S."/>
            <person name="Kim S.B."/>
            <person name="Han K."/>
            <person name="Lee J."/>
            <person name="Park M."/>
            <person name="Lee H.A."/>
            <person name="Lee H.Y."/>
            <person name="Lee Y."/>
            <person name="Oh S."/>
            <person name="Lee J.H."/>
            <person name="Choi E."/>
            <person name="Choi E."/>
            <person name="Lee S.E."/>
            <person name="Jeon J."/>
            <person name="Kim H."/>
            <person name="Choi G."/>
            <person name="Song H."/>
            <person name="Lee J."/>
            <person name="Lee S.C."/>
            <person name="Kwon J.K."/>
            <person name="Lee H.Y."/>
            <person name="Koo N."/>
            <person name="Hong Y."/>
            <person name="Kim R.W."/>
            <person name="Kang W.H."/>
            <person name="Huh J.H."/>
            <person name="Kang B.C."/>
            <person name="Yang T.J."/>
            <person name="Lee Y.H."/>
            <person name="Bennetzen J.L."/>
            <person name="Choi D."/>
        </authorList>
    </citation>
    <scope>NUCLEOTIDE SEQUENCE [LARGE SCALE GENOMIC DNA]</scope>
    <source>
        <strain evidence="3">cv. CM334</strain>
    </source>
</reference>
<dbReference type="GO" id="GO:0005634">
    <property type="term" value="C:nucleus"/>
    <property type="evidence" value="ECO:0000318"/>
    <property type="project" value="GO_Central"/>
</dbReference>
<dbReference type="AlphaFoldDB" id="A0A2G2Y8D1"/>
<evidence type="ECO:0000256" key="1">
    <source>
        <dbReference type="SAM" id="MobiDB-lite"/>
    </source>
</evidence>
<dbReference type="InterPro" id="IPR050311">
    <property type="entry name" value="ORC1/CDC6"/>
</dbReference>
<feature type="compositionally biased region" description="Polar residues" evidence="1">
    <location>
        <begin position="198"/>
        <end position="210"/>
    </location>
</feature>
<gene>
    <name evidence="2" type="ORF">T459_30236</name>
</gene>
<keyword evidence="3" id="KW-1185">Reference proteome</keyword>
<comment type="caution">
    <text evidence="2">The sequence shown here is derived from an EMBL/GenBank/DDBJ whole genome shotgun (WGS) entry which is preliminary data.</text>
</comment>
<dbReference type="PANTHER" id="PTHR10763:SF26">
    <property type="entry name" value="CELL DIVISION CONTROL PROTEIN 6 HOMOLOG"/>
    <property type="match status" value="1"/>
</dbReference>
<dbReference type="GO" id="GO:0003688">
    <property type="term" value="F:DNA replication origin binding"/>
    <property type="evidence" value="ECO:0000318"/>
    <property type="project" value="GO_Central"/>
</dbReference>
<feature type="region of interest" description="Disordered" evidence="1">
    <location>
        <begin position="198"/>
        <end position="221"/>
    </location>
</feature>